<dbReference type="Proteomes" id="UP001500582">
    <property type="component" value="Unassembled WGS sequence"/>
</dbReference>
<feature type="signal peptide" evidence="1">
    <location>
        <begin position="1"/>
        <end position="22"/>
    </location>
</feature>
<name>A0ABP8G0C5_9SPHI</name>
<evidence type="ECO:0000313" key="4">
    <source>
        <dbReference type="Proteomes" id="UP001500582"/>
    </source>
</evidence>
<keyword evidence="4" id="KW-1185">Reference proteome</keyword>
<dbReference type="InterPro" id="IPR025442">
    <property type="entry name" value="DUF4185"/>
</dbReference>
<comment type="caution">
    <text evidence="3">The sequence shown here is derived from an EMBL/GenBank/DDBJ whole genome shotgun (WGS) entry which is preliminary data.</text>
</comment>
<sequence length="392" mass="43804">MKKHICALLLAATISLQGYAQSADDWQTVKFTVAQAPEWTKLLNRGDGWFGADGIYTIPLNGQEGKPAGKNDKTLLIFSDTMIGTVRDNTLAPGSRMIHNSAAILKGNVPDEKAIQFYWDKNAKNEAEPLFVPTSPATKKGEYFWLGDGFVNKDQNNSLYIFGYRIFNVSEEAFGFREVGNTLIKLNANDVPKFTNQKQEDTPLYLLDNKGDIGSFGAGIYANTKSAGAPDADGYIYVYGVRGMAKQLVLARVPAKSFDDFKQWRYWDGSNWQTDINSLVNITDKVSNELSVTRLADGRFALVFQVNGMSPFVGMRIGKSLTGPFGPIIKLWDCSKDLAKKSYTVYNAKAHPTLSKPGELLISYNINSVEFLKDLQEYPNLYRPRFIRVKFE</sequence>
<evidence type="ECO:0000313" key="3">
    <source>
        <dbReference type="EMBL" id="GAA4314757.1"/>
    </source>
</evidence>
<dbReference type="RefSeq" id="WP_345210006.1">
    <property type="nucleotide sequence ID" value="NZ_BAABFT010000002.1"/>
</dbReference>
<dbReference type="EMBL" id="BAABFT010000002">
    <property type="protein sequence ID" value="GAA4314757.1"/>
    <property type="molecule type" value="Genomic_DNA"/>
</dbReference>
<dbReference type="Pfam" id="PF13810">
    <property type="entry name" value="DUF4185"/>
    <property type="match status" value="1"/>
</dbReference>
<keyword evidence="1" id="KW-0732">Signal</keyword>
<reference evidence="4" key="1">
    <citation type="journal article" date="2019" name="Int. J. Syst. Evol. Microbiol.">
        <title>The Global Catalogue of Microorganisms (GCM) 10K type strain sequencing project: providing services to taxonomists for standard genome sequencing and annotation.</title>
        <authorList>
            <consortium name="The Broad Institute Genomics Platform"/>
            <consortium name="The Broad Institute Genome Sequencing Center for Infectious Disease"/>
            <person name="Wu L."/>
            <person name="Ma J."/>
        </authorList>
    </citation>
    <scope>NUCLEOTIDE SEQUENCE [LARGE SCALE GENOMIC DNA]</scope>
    <source>
        <strain evidence="4">JCM 17705</strain>
    </source>
</reference>
<evidence type="ECO:0000259" key="2">
    <source>
        <dbReference type="Pfam" id="PF13810"/>
    </source>
</evidence>
<accession>A0ABP8G0C5</accession>
<gene>
    <name evidence="3" type="ORF">GCM10023149_11010</name>
</gene>
<evidence type="ECO:0000256" key="1">
    <source>
        <dbReference type="SAM" id="SignalP"/>
    </source>
</evidence>
<proteinExistence type="predicted"/>
<protein>
    <recommendedName>
        <fullName evidence="2">DUF4185 domain-containing protein</fullName>
    </recommendedName>
</protein>
<organism evidence="3 4">
    <name type="scientific">Mucilaginibacter gynuensis</name>
    <dbReference type="NCBI Taxonomy" id="1302236"/>
    <lineage>
        <taxon>Bacteria</taxon>
        <taxon>Pseudomonadati</taxon>
        <taxon>Bacteroidota</taxon>
        <taxon>Sphingobacteriia</taxon>
        <taxon>Sphingobacteriales</taxon>
        <taxon>Sphingobacteriaceae</taxon>
        <taxon>Mucilaginibacter</taxon>
    </lineage>
</organism>
<feature type="domain" description="DUF4185" evidence="2">
    <location>
        <begin position="226"/>
        <end position="331"/>
    </location>
</feature>
<feature type="chain" id="PRO_5045635260" description="DUF4185 domain-containing protein" evidence="1">
    <location>
        <begin position="23"/>
        <end position="392"/>
    </location>
</feature>